<gene>
    <name evidence="2" type="ORF">AMJ74_02960</name>
</gene>
<evidence type="ECO:0000259" key="1">
    <source>
        <dbReference type="Pfam" id="PF04230"/>
    </source>
</evidence>
<dbReference type="InterPro" id="IPR007345">
    <property type="entry name" value="Polysacch_pyruvyl_Trfase"/>
</dbReference>
<dbReference type="EMBL" id="LJVE01000040">
    <property type="protein sequence ID" value="KPL14660.1"/>
    <property type="molecule type" value="Genomic_DNA"/>
</dbReference>
<dbReference type="AlphaFoldDB" id="A0A0S8JXY3"/>
<comment type="caution">
    <text evidence="2">The sequence shown here is derived from an EMBL/GenBank/DDBJ whole genome shotgun (WGS) entry which is preliminary data.</text>
</comment>
<dbReference type="Proteomes" id="UP000050975">
    <property type="component" value="Unassembled WGS sequence"/>
</dbReference>
<organism evidence="2 3">
    <name type="scientific">candidate division WOR_3 bacterium SM1_77</name>
    <dbReference type="NCBI Taxonomy" id="1703778"/>
    <lineage>
        <taxon>Bacteria</taxon>
        <taxon>Bacteria division WOR-3</taxon>
    </lineage>
</organism>
<feature type="domain" description="Polysaccharide pyruvyl transferase" evidence="1">
    <location>
        <begin position="20"/>
        <end position="321"/>
    </location>
</feature>
<protein>
    <recommendedName>
        <fullName evidence="1">Polysaccharide pyruvyl transferase domain-containing protein</fullName>
    </recommendedName>
</protein>
<dbReference type="PANTHER" id="PTHR36836:SF1">
    <property type="entry name" value="COLANIC ACID BIOSYNTHESIS PROTEIN WCAK"/>
    <property type="match status" value="1"/>
</dbReference>
<dbReference type="Pfam" id="PF04230">
    <property type="entry name" value="PS_pyruv_trans"/>
    <property type="match status" value="1"/>
</dbReference>
<accession>A0A0S8JXY3</accession>
<evidence type="ECO:0000313" key="2">
    <source>
        <dbReference type="EMBL" id="KPL14660.1"/>
    </source>
</evidence>
<dbReference type="PANTHER" id="PTHR36836">
    <property type="entry name" value="COLANIC ACID BIOSYNTHESIS PROTEIN WCAK"/>
    <property type="match status" value="1"/>
</dbReference>
<reference evidence="2 3" key="1">
    <citation type="journal article" date="2015" name="Microbiome">
        <title>Genomic resolution of linkages in carbon, nitrogen, and sulfur cycling among widespread estuary sediment bacteria.</title>
        <authorList>
            <person name="Baker B.J."/>
            <person name="Lazar C.S."/>
            <person name="Teske A.P."/>
            <person name="Dick G.J."/>
        </authorList>
    </citation>
    <scope>NUCLEOTIDE SEQUENCE [LARGE SCALE GENOMIC DNA]</scope>
    <source>
        <strain evidence="2">SM1_77</strain>
    </source>
</reference>
<proteinExistence type="predicted"/>
<sequence>MKRVEDLRVLIDRIPYAEGNIGEEAILASLLQDLEACGIRSVSVISNQPERTQTRHGNKVNVISDGPRNWLTMPFNIRKYDLLIWGGGHMLQDRSSQFYIPYVTKTLLLARLTGIPRFIYAPGLGPVVNQLGKFLSKLAINGSSTIIVRDEGSVDLLNEIGVKGKISQTADPGFSLQTVHDDIQFETSESPLIGLAPRKLFYRKGSILPVSWQSPDNLANPRFERFAEETAAALDLLVEKRNARIVLIPMDIGPNPRDDLVCRQISRYMKNSANVKIYDDDPTLELFIRRLAELDLLVSARLHGIILGLRFGLPFIGIDSDGKILRLAERIGADEYVIRDADFERDCFYDVACRILDSRERLRSNFLLHRAKLSAKAKENINLLKLYLNAICRQN</sequence>
<name>A0A0S8JXY3_UNCW3</name>
<evidence type="ECO:0000313" key="3">
    <source>
        <dbReference type="Proteomes" id="UP000050975"/>
    </source>
</evidence>